<reference evidence="1" key="2">
    <citation type="journal article" date="2015" name="Data Brief">
        <title>Shoot transcriptome of the giant reed, Arundo donax.</title>
        <authorList>
            <person name="Barrero R.A."/>
            <person name="Guerrero F.D."/>
            <person name="Moolhuijzen P."/>
            <person name="Goolsby J.A."/>
            <person name="Tidwell J."/>
            <person name="Bellgard S.E."/>
            <person name="Bellgard M.I."/>
        </authorList>
    </citation>
    <scope>NUCLEOTIDE SEQUENCE</scope>
    <source>
        <tissue evidence="1">Shoot tissue taken approximately 20 cm above the soil surface</tissue>
    </source>
</reference>
<sequence>MCYIFPIQWSATFFERRSLALAFVYPTRQPRLPPALPRLYGMLAVFCRPLPPCSTRFSHWLHPPPTLSPVR</sequence>
<proteinExistence type="predicted"/>
<reference evidence="1" key="1">
    <citation type="submission" date="2014-09" db="EMBL/GenBank/DDBJ databases">
        <authorList>
            <person name="Magalhaes I.L.F."/>
            <person name="Oliveira U."/>
            <person name="Santos F.R."/>
            <person name="Vidigal T.H.D.A."/>
            <person name="Brescovit A.D."/>
            <person name="Santos A.J."/>
        </authorList>
    </citation>
    <scope>NUCLEOTIDE SEQUENCE</scope>
    <source>
        <tissue evidence="1">Shoot tissue taken approximately 20 cm above the soil surface</tissue>
    </source>
</reference>
<accession>A0A0A9SHB9</accession>
<protein>
    <submittedName>
        <fullName evidence="1">Uncharacterized protein</fullName>
    </submittedName>
</protein>
<dbReference type="AlphaFoldDB" id="A0A0A9SHB9"/>
<organism evidence="1">
    <name type="scientific">Arundo donax</name>
    <name type="common">Giant reed</name>
    <name type="synonym">Donax arundinaceus</name>
    <dbReference type="NCBI Taxonomy" id="35708"/>
    <lineage>
        <taxon>Eukaryota</taxon>
        <taxon>Viridiplantae</taxon>
        <taxon>Streptophyta</taxon>
        <taxon>Embryophyta</taxon>
        <taxon>Tracheophyta</taxon>
        <taxon>Spermatophyta</taxon>
        <taxon>Magnoliopsida</taxon>
        <taxon>Liliopsida</taxon>
        <taxon>Poales</taxon>
        <taxon>Poaceae</taxon>
        <taxon>PACMAD clade</taxon>
        <taxon>Arundinoideae</taxon>
        <taxon>Arundineae</taxon>
        <taxon>Arundo</taxon>
    </lineage>
</organism>
<evidence type="ECO:0000313" key="1">
    <source>
        <dbReference type="EMBL" id="JAD57072.1"/>
    </source>
</evidence>
<dbReference type="EMBL" id="GBRH01240823">
    <property type="protein sequence ID" value="JAD57072.1"/>
    <property type="molecule type" value="Transcribed_RNA"/>
</dbReference>
<name>A0A0A9SHB9_ARUDO</name>